<dbReference type="Proteomes" id="UP001163321">
    <property type="component" value="Chromosome 5"/>
</dbReference>
<dbReference type="EMBL" id="CM047584">
    <property type="protein sequence ID" value="KAI9911108.1"/>
    <property type="molecule type" value="Genomic_DNA"/>
</dbReference>
<keyword evidence="2" id="KW-1185">Reference proteome</keyword>
<protein>
    <submittedName>
        <fullName evidence="1">Uncharacterized protein</fullName>
    </submittedName>
</protein>
<evidence type="ECO:0000313" key="1">
    <source>
        <dbReference type="EMBL" id="KAI9911108.1"/>
    </source>
</evidence>
<gene>
    <name evidence="1" type="ORF">PsorP6_008814</name>
</gene>
<organism evidence="1 2">
    <name type="scientific">Peronosclerospora sorghi</name>
    <dbReference type="NCBI Taxonomy" id="230839"/>
    <lineage>
        <taxon>Eukaryota</taxon>
        <taxon>Sar</taxon>
        <taxon>Stramenopiles</taxon>
        <taxon>Oomycota</taxon>
        <taxon>Peronosporomycetes</taxon>
        <taxon>Peronosporales</taxon>
        <taxon>Peronosporaceae</taxon>
        <taxon>Peronosclerospora</taxon>
    </lineage>
</organism>
<sequence>MVNRLLEVFVEGADAVDVSDARWSGQRLATVLSLLSGLSQSSNSAIFSDGSLRIASFRRTIRTAFAKLLPPPLPAQRQV</sequence>
<name>A0ACC0VX64_9STRA</name>
<comment type="caution">
    <text evidence="1">The sequence shown here is derived from an EMBL/GenBank/DDBJ whole genome shotgun (WGS) entry which is preliminary data.</text>
</comment>
<evidence type="ECO:0000313" key="2">
    <source>
        <dbReference type="Proteomes" id="UP001163321"/>
    </source>
</evidence>
<reference evidence="1 2" key="1">
    <citation type="journal article" date="2022" name="bioRxiv">
        <title>The genome of the oomycete Peronosclerospora sorghi, a cosmopolitan pathogen of maize and sorghum, is inflated with dispersed pseudogenes.</title>
        <authorList>
            <person name="Fletcher K."/>
            <person name="Martin F."/>
            <person name="Isakeit T."/>
            <person name="Cavanaugh K."/>
            <person name="Magill C."/>
            <person name="Michelmore R."/>
        </authorList>
    </citation>
    <scope>NUCLEOTIDE SEQUENCE [LARGE SCALE GENOMIC DNA]</scope>
    <source>
        <strain evidence="1">P6</strain>
    </source>
</reference>
<accession>A0ACC0VX64</accession>
<proteinExistence type="predicted"/>